<accession>A0A0D0CQ12</accession>
<keyword evidence="3" id="KW-1185">Reference proteome</keyword>
<evidence type="ECO:0000256" key="1">
    <source>
        <dbReference type="SAM" id="MobiDB-lite"/>
    </source>
</evidence>
<evidence type="ECO:0000313" key="2">
    <source>
        <dbReference type="EMBL" id="KIK57473.1"/>
    </source>
</evidence>
<evidence type="ECO:0000313" key="3">
    <source>
        <dbReference type="Proteomes" id="UP000053593"/>
    </source>
</evidence>
<organism evidence="2 3">
    <name type="scientific">Collybiopsis luxurians FD-317 M1</name>
    <dbReference type="NCBI Taxonomy" id="944289"/>
    <lineage>
        <taxon>Eukaryota</taxon>
        <taxon>Fungi</taxon>
        <taxon>Dikarya</taxon>
        <taxon>Basidiomycota</taxon>
        <taxon>Agaricomycotina</taxon>
        <taxon>Agaricomycetes</taxon>
        <taxon>Agaricomycetidae</taxon>
        <taxon>Agaricales</taxon>
        <taxon>Marasmiineae</taxon>
        <taxon>Omphalotaceae</taxon>
        <taxon>Collybiopsis</taxon>
        <taxon>Collybiopsis luxurians</taxon>
    </lineage>
</organism>
<dbReference type="EMBL" id="KN834791">
    <property type="protein sequence ID" value="KIK57473.1"/>
    <property type="molecule type" value="Genomic_DNA"/>
</dbReference>
<name>A0A0D0CQ12_9AGAR</name>
<feature type="region of interest" description="Disordered" evidence="1">
    <location>
        <begin position="66"/>
        <end position="108"/>
    </location>
</feature>
<feature type="compositionally biased region" description="Acidic residues" evidence="1">
    <location>
        <begin position="79"/>
        <end position="97"/>
    </location>
</feature>
<dbReference type="Proteomes" id="UP000053593">
    <property type="component" value="Unassembled WGS sequence"/>
</dbReference>
<dbReference type="HOGENOM" id="CLU_2197279_0_0_1"/>
<proteinExistence type="predicted"/>
<protein>
    <submittedName>
        <fullName evidence="2">Uncharacterized protein</fullName>
    </submittedName>
</protein>
<feature type="compositionally biased region" description="Basic and acidic residues" evidence="1">
    <location>
        <begin position="98"/>
        <end position="108"/>
    </location>
</feature>
<sequence length="108" mass="12738">MRCTKVSKELGERLKAYVIEQSFVQWALKEKFMKTWRLSLTDERYQEKDEDDHRLRMKLGMTIGCNEDEQLGQEKQEVEDKDEGDETGAGDLEVEMGEDWKAEDMGWV</sequence>
<reference evidence="2 3" key="1">
    <citation type="submission" date="2014-04" db="EMBL/GenBank/DDBJ databases">
        <title>Evolutionary Origins and Diversification of the Mycorrhizal Mutualists.</title>
        <authorList>
            <consortium name="DOE Joint Genome Institute"/>
            <consortium name="Mycorrhizal Genomics Consortium"/>
            <person name="Kohler A."/>
            <person name="Kuo A."/>
            <person name="Nagy L.G."/>
            <person name="Floudas D."/>
            <person name="Copeland A."/>
            <person name="Barry K.W."/>
            <person name="Cichocki N."/>
            <person name="Veneault-Fourrey C."/>
            <person name="LaButti K."/>
            <person name="Lindquist E.A."/>
            <person name="Lipzen A."/>
            <person name="Lundell T."/>
            <person name="Morin E."/>
            <person name="Murat C."/>
            <person name="Riley R."/>
            <person name="Ohm R."/>
            <person name="Sun H."/>
            <person name="Tunlid A."/>
            <person name="Henrissat B."/>
            <person name="Grigoriev I.V."/>
            <person name="Hibbett D.S."/>
            <person name="Martin F."/>
        </authorList>
    </citation>
    <scope>NUCLEOTIDE SEQUENCE [LARGE SCALE GENOMIC DNA]</scope>
    <source>
        <strain evidence="2 3">FD-317 M1</strain>
    </source>
</reference>
<dbReference type="AlphaFoldDB" id="A0A0D0CQ12"/>
<gene>
    <name evidence="2" type="ORF">GYMLUDRAFT_61449</name>
</gene>